<dbReference type="Proteomes" id="UP000826462">
    <property type="component" value="Chromosome 1"/>
</dbReference>
<sequence>MASVKGKLILIVDGYSTGRELVRELNQRGAICVHLRSTQQVPKLAAPCFDATPYAANLGYLGTVREALVRLPSVRFDAVVAGSEWGVMYAETLAHALGLPTNRIEMLSARRNKFDMINQLHAHRLRAAQQTRITSADEAHAWARNHGKWPVVVKPLLSAGSDGVVICYDHTDINRAVHAALYRDNLLGGFNDSLVIQSYLEGPQYIVNTVSENGAHRVTDAWHVDYRNVRGASNAMCSMTLLDPSAPKIEALFDYTKRAITALGIENGPAHSELRLTEVGPALIESGARLMGGMMDAPSYAVAGLPTQASCFADQLVARPGDEPTVREIYERRRHFAKVFFVFGEGGRVASTDGLHRLAKLPSFHAHYRPLESGARVWRSSDSLFCGGVVYLIHDDPMQIRMDIAQFRAWEAAHALYAIVPEPVLEATPETAAEWLENPTPMQPQMPPQPKVAFATESDSAP</sequence>
<feature type="domain" description="ATP-grasp" evidence="6">
    <location>
        <begin position="117"/>
        <end position="316"/>
    </location>
</feature>
<dbReference type="PROSITE" id="PS50975">
    <property type="entry name" value="ATP_GRASP"/>
    <property type="match status" value="1"/>
</dbReference>
<dbReference type="InterPro" id="IPR011761">
    <property type="entry name" value="ATP-grasp"/>
</dbReference>
<dbReference type="NCBIfam" id="NF005543">
    <property type="entry name" value="PRK07206.1"/>
    <property type="match status" value="1"/>
</dbReference>
<dbReference type="InterPro" id="IPR052032">
    <property type="entry name" value="ATP-dep_AA_Ligase"/>
</dbReference>
<dbReference type="Gene3D" id="3.30.470.20">
    <property type="entry name" value="ATP-grasp fold, B domain"/>
    <property type="match status" value="1"/>
</dbReference>
<evidence type="ECO:0000313" key="7">
    <source>
        <dbReference type="EMBL" id="QYD68360.1"/>
    </source>
</evidence>
<dbReference type="RefSeq" id="WP_219797753.1">
    <property type="nucleotide sequence ID" value="NZ_CP080095.1"/>
</dbReference>
<protein>
    <submittedName>
        <fullName evidence="7">ATP-grasp domain-containing protein</fullName>
    </submittedName>
</protein>
<feature type="region of interest" description="Disordered" evidence="5">
    <location>
        <begin position="437"/>
        <end position="462"/>
    </location>
</feature>
<gene>
    <name evidence="7" type="ORF">KZJ38_19210</name>
</gene>
<evidence type="ECO:0000256" key="4">
    <source>
        <dbReference type="PROSITE-ProRule" id="PRU00409"/>
    </source>
</evidence>
<feature type="compositionally biased region" description="Pro residues" evidence="5">
    <location>
        <begin position="441"/>
        <end position="450"/>
    </location>
</feature>
<keyword evidence="1" id="KW-0436">Ligase</keyword>
<evidence type="ECO:0000256" key="1">
    <source>
        <dbReference type="ARBA" id="ARBA00022598"/>
    </source>
</evidence>
<name>A0ABX8UM48_9BURK</name>
<organism evidence="7 8">
    <name type="scientific">Paraburkholderia edwinii</name>
    <dbReference type="NCBI Taxonomy" id="2861782"/>
    <lineage>
        <taxon>Bacteria</taxon>
        <taxon>Pseudomonadati</taxon>
        <taxon>Pseudomonadota</taxon>
        <taxon>Betaproteobacteria</taxon>
        <taxon>Burkholderiales</taxon>
        <taxon>Burkholderiaceae</taxon>
        <taxon>Paraburkholderia</taxon>
    </lineage>
</organism>
<evidence type="ECO:0000256" key="5">
    <source>
        <dbReference type="SAM" id="MobiDB-lite"/>
    </source>
</evidence>
<evidence type="ECO:0000259" key="6">
    <source>
        <dbReference type="PROSITE" id="PS50975"/>
    </source>
</evidence>
<evidence type="ECO:0000256" key="2">
    <source>
        <dbReference type="ARBA" id="ARBA00022741"/>
    </source>
</evidence>
<keyword evidence="2 4" id="KW-0547">Nucleotide-binding</keyword>
<evidence type="ECO:0000256" key="3">
    <source>
        <dbReference type="ARBA" id="ARBA00022840"/>
    </source>
</evidence>
<proteinExistence type="predicted"/>
<evidence type="ECO:0000313" key="8">
    <source>
        <dbReference type="Proteomes" id="UP000826462"/>
    </source>
</evidence>
<keyword evidence="8" id="KW-1185">Reference proteome</keyword>
<keyword evidence="3 4" id="KW-0067">ATP-binding</keyword>
<reference evidence="7 8" key="1">
    <citation type="submission" date="2021-07" db="EMBL/GenBank/DDBJ databases">
        <title>Paraburkholderia edwinii protects Aspergillus sp. from phenazines by acting as a toxin sponge.</title>
        <authorList>
            <person name="Dahlstrom K.M."/>
            <person name="Newman D.K."/>
        </authorList>
    </citation>
    <scope>NUCLEOTIDE SEQUENCE [LARGE SCALE GENOMIC DNA]</scope>
    <source>
        <strain evidence="7 8">Pe01</strain>
    </source>
</reference>
<dbReference type="SUPFAM" id="SSF56059">
    <property type="entry name" value="Glutathione synthetase ATP-binding domain-like"/>
    <property type="match status" value="1"/>
</dbReference>
<dbReference type="Pfam" id="PF13535">
    <property type="entry name" value="ATP-grasp_4"/>
    <property type="match status" value="1"/>
</dbReference>
<accession>A0ABX8UM48</accession>
<dbReference type="EMBL" id="CP080095">
    <property type="protein sequence ID" value="QYD68360.1"/>
    <property type="molecule type" value="Genomic_DNA"/>
</dbReference>
<dbReference type="PANTHER" id="PTHR43585">
    <property type="entry name" value="FUMIPYRROLE BIOSYNTHESIS PROTEIN C"/>
    <property type="match status" value="1"/>
</dbReference>
<dbReference type="PANTHER" id="PTHR43585:SF2">
    <property type="entry name" value="ATP-GRASP ENZYME FSQD"/>
    <property type="match status" value="1"/>
</dbReference>